<dbReference type="Proteomes" id="UP000805193">
    <property type="component" value="Unassembled WGS sequence"/>
</dbReference>
<keyword evidence="2" id="KW-1185">Reference proteome</keyword>
<comment type="caution">
    <text evidence="1">The sequence shown here is derived from an EMBL/GenBank/DDBJ whole genome shotgun (WGS) entry which is preliminary data.</text>
</comment>
<name>A0AC60NUG0_IXOPE</name>
<proteinExistence type="predicted"/>
<sequence length="500" mass="54876">MTPQLLLRFTLRVDFLTYLPRFESAFRDDYVYGIARFVEVFDTDRHSDESYCYQKMLEAGHFDCDPLATSSSDDESRTNWPWSPLSDTISWMSAYRVAEAAIDDRTDSLGELGQFIWKNPELGFEETKAHDYIATYLESEGFQVTRNYILPTAFRAEFGGPGPSVAILCEYDALPGIGHACGHNLIAEGSVAVAVGVKAVLASRESTHVGRLVVLGTPAEENGSGKQLLIDQGAFKDLDVAMMVHPAGMSILRLMSIALVRDGCGDTMAGVTCGKQQTWRQEQHRVRVKRLPVAMIPPGVTYSCRCLLSGVTTNPKPCVIKRGGLSSNVIPDETEMEYRVRAPTTRELVTLMEKVKGCFLAAAEATGCTVTIDVPTPIVKHNVPNETLARVFQKHGESLGMRFIDADPADNIALGASTDAGNASHVLPLIHPLYDIRTKALNHSEAFTEAAGTEAGHLETLKAAKALCFTVLDVLGNEKLLKDIKEEFHAKFNSTWAEKK</sequence>
<reference evidence="1 2" key="1">
    <citation type="journal article" date="2020" name="Cell">
        <title>Large-Scale Comparative Analyses of Tick Genomes Elucidate Their Genetic Diversity and Vector Capacities.</title>
        <authorList>
            <consortium name="Tick Genome and Microbiome Consortium (TIGMIC)"/>
            <person name="Jia N."/>
            <person name="Wang J."/>
            <person name="Shi W."/>
            <person name="Du L."/>
            <person name="Sun Y."/>
            <person name="Zhan W."/>
            <person name="Jiang J.F."/>
            <person name="Wang Q."/>
            <person name="Zhang B."/>
            <person name="Ji P."/>
            <person name="Bell-Sakyi L."/>
            <person name="Cui X.M."/>
            <person name="Yuan T.T."/>
            <person name="Jiang B.G."/>
            <person name="Yang W.F."/>
            <person name="Lam T.T."/>
            <person name="Chang Q.C."/>
            <person name="Ding S.J."/>
            <person name="Wang X.J."/>
            <person name="Zhu J.G."/>
            <person name="Ruan X.D."/>
            <person name="Zhao L."/>
            <person name="Wei J.T."/>
            <person name="Ye R.Z."/>
            <person name="Que T.C."/>
            <person name="Du C.H."/>
            <person name="Zhou Y.H."/>
            <person name="Cheng J.X."/>
            <person name="Dai P.F."/>
            <person name="Guo W.B."/>
            <person name="Han X.H."/>
            <person name="Huang E.J."/>
            <person name="Li L.F."/>
            <person name="Wei W."/>
            <person name="Gao Y.C."/>
            <person name="Liu J.Z."/>
            <person name="Shao H.Z."/>
            <person name="Wang X."/>
            <person name="Wang C.C."/>
            <person name="Yang T.C."/>
            <person name="Huo Q.B."/>
            <person name="Li W."/>
            <person name="Chen H.Y."/>
            <person name="Chen S.E."/>
            <person name="Zhou L.G."/>
            <person name="Ni X.B."/>
            <person name="Tian J.H."/>
            <person name="Sheng Y."/>
            <person name="Liu T."/>
            <person name="Pan Y.S."/>
            <person name="Xia L.Y."/>
            <person name="Li J."/>
            <person name="Zhao F."/>
            <person name="Cao W.C."/>
        </authorList>
    </citation>
    <scope>NUCLEOTIDE SEQUENCE [LARGE SCALE GENOMIC DNA]</scope>
    <source>
        <strain evidence="1">Iper-2018</strain>
    </source>
</reference>
<protein>
    <submittedName>
        <fullName evidence="1">Uncharacterized protein</fullName>
    </submittedName>
</protein>
<evidence type="ECO:0000313" key="2">
    <source>
        <dbReference type="Proteomes" id="UP000805193"/>
    </source>
</evidence>
<gene>
    <name evidence="1" type="ORF">HPB47_012211</name>
</gene>
<organism evidence="1 2">
    <name type="scientific">Ixodes persulcatus</name>
    <name type="common">Taiga tick</name>
    <dbReference type="NCBI Taxonomy" id="34615"/>
    <lineage>
        <taxon>Eukaryota</taxon>
        <taxon>Metazoa</taxon>
        <taxon>Ecdysozoa</taxon>
        <taxon>Arthropoda</taxon>
        <taxon>Chelicerata</taxon>
        <taxon>Arachnida</taxon>
        <taxon>Acari</taxon>
        <taxon>Parasitiformes</taxon>
        <taxon>Ixodida</taxon>
        <taxon>Ixodoidea</taxon>
        <taxon>Ixodidae</taxon>
        <taxon>Ixodinae</taxon>
        <taxon>Ixodes</taxon>
    </lineage>
</organism>
<accession>A0AC60NUG0</accession>
<dbReference type="EMBL" id="JABSTQ010011500">
    <property type="protein sequence ID" value="KAG0410671.1"/>
    <property type="molecule type" value="Genomic_DNA"/>
</dbReference>
<evidence type="ECO:0000313" key="1">
    <source>
        <dbReference type="EMBL" id="KAG0410671.1"/>
    </source>
</evidence>